<proteinExistence type="inferred from homology"/>
<feature type="transmembrane region" description="Helical" evidence="12">
    <location>
        <begin position="123"/>
        <end position="149"/>
    </location>
</feature>
<feature type="transmembrane region" description="Helical" evidence="12">
    <location>
        <begin position="45"/>
        <end position="65"/>
    </location>
</feature>
<comment type="subcellular location">
    <subcellularLocation>
        <location evidence="2">Endomembrane system</location>
        <topology evidence="2">Multi-pass membrane protein</topology>
    </subcellularLocation>
</comment>
<dbReference type="Proteomes" id="UP000588068">
    <property type="component" value="Unassembled WGS sequence"/>
</dbReference>
<comment type="catalytic activity">
    <reaction evidence="11">
        <text>methanethiol + S-adenosyl-L-methionine = dimethyl sulfide + S-adenosyl-L-homocysteine + H(+)</text>
        <dbReference type="Rhea" id="RHEA:50428"/>
        <dbReference type="ChEBI" id="CHEBI:15378"/>
        <dbReference type="ChEBI" id="CHEBI:16007"/>
        <dbReference type="ChEBI" id="CHEBI:17437"/>
        <dbReference type="ChEBI" id="CHEBI:57856"/>
        <dbReference type="ChEBI" id="CHEBI:59789"/>
        <dbReference type="EC" id="2.1.1.334"/>
    </reaction>
</comment>
<organism evidence="13 14">
    <name type="scientific">Povalibacter uvarum</name>
    <dbReference type="NCBI Taxonomy" id="732238"/>
    <lineage>
        <taxon>Bacteria</taxon>
        <taxon>Pseudomonadati</taxon>
        <taxon>Pseudomonadota</taxon>
        <taxon>Gammaproteobacteria</taxon>
        <taxon>Steroidobacterales</taxon>
        <taxon>Steroidobacteraceae</taxon>
        <taxon>Povalibacter</taxon>
    </lineage>
</organism>
<dbReference type="GO" id="GO:0032259">
    <property type="term" value="P:methylation"/>
    <property type="evidence" value="ECO:0007669"/>
    <property type="project" value="UniProtKB-KW"/>
</dbReference>
<comment type="function">
    <text evidence="1">Catalyzes the methylation of methanethiol (MeSH) to yield dimethylsulphide (DMS).</text>
</comment>
<dbReference type="EC" id="2.1.1.334" evidence="4"/>
<evidence type="ECO:0000256" key="7">
    <source>
        <dbReference type="ARBA" id="ARBA00022691"/>
    </source>
</evidence>
<gene>
    <name evidence="13" type="ORF">HNQ60_003865</name>
</gene>
<comment type="similarity">
    <text evidence="3">Belongs to the nurim family.</text>
</comment>
<evidence type="ECO:0000256" key="2">
    <source>
        <dbReference type="ARBA" id="ARBA00004127"/>
    </source>
</evidence>
<evidence type="ECO:0000256" key="5">
    <source>
        <dbReference type="ARBA" id="ARBA00022603"/>
    </source>
</evidence>
<dbReference type="NCBIfam" id="NF045656">
    <property type="entry name" value="MeththiolMtaseMddA"/>
    <property type="match status" value="1"/>
</dbReference>
<feature type="transmembrane region" description="Helical" evidence="12">
    <location>
        <begin position="7"/>
        <end position="33"/>
    </location>
</feature>
<dbReference type="PANTHER" id="PTHR31040">
    <property type="entry name" value="NURIM"/>
    <property type="match status" value="1"/>
</dbReference>
<feature type="transmembrane region" description="Helical" evidence="12">
    <location>
        <begin position="86"/>
        <end position="103"/>
    </location>
</feature>
<evidence type="ECO:0000256" key="8">
    <source>
        <dbReference type="ARBA" id="ARBA00022692"/>
    </source>
</evidence>
<dbReference type="InterPro" id="IPR007318">
    <property type="entry name" value="Phopholipid_MeTrfase"/>
</dbReference>
<evidence type="ECO:0000313" key="14">
    <source>
        <dbReference type="Proteomes" id="UP000588068"/>
    </source>
</evidence>
<evidence type="ECO:0000256" key="12">
    <source>
        <dbReference type="SAM" id="Phobius"/>
    </source>
</evidence>
<dbReference type="GO" id="GO:0008168">
    <property type="term" value="F:methyltransferase activity"/>
    <property type="evidence" value="ECO:0007669"/>
    <property type="project" value="UniProtKB-KW"/>
</dbReference>
<dbReference type="PANTHER" id="PTHR31040:SF1">
    <property type="entry name" value="NURIM"/>
    <property type="match status" value="1"/>
</dbReference>
<dbReference type="InterPro" id="IPR054700">
    <property type="entry name" value="MddA"/>
</dbReference>
<reference evidence="13 14" key="1">
    <citation type="submission" date="2020-08" db="EMBL/GenBank/DDBJ databases">
        <title>Genomic Encyclopedia of Type Strains, Phase IV (KMG-IV): sequencing the most valuable type-strain genomes for metagenomic binning, comparative biology and taxonomic classification.</title>
        <authorList>
            <person name="Goeker M."/>
        </authorList>
    </citation>
    <scope>NUCLEOTIDE SEQUENCE [LARGE SCALE GENOMIC DNA]</scope>
    <source>
        <strain evidence="13 14">DSM 26723</strain>
    </source>
</reference>
<accession>A0A841HSG4</accession>
<dbReference type="GO" id="GO:0012505">
    <property type="term" value="C:endomembrane system"/>
    <property type="evidence" value="ECO:0007669"/>
    <property type="project" value="UniProtKB-SubCell"/>
</dbReference>
<keyword evidence="9 12" id="KW-1133">Transmembrane helix</keyword>
<evidence type="ECO:0000256" key="3">
    <source>
        <dbReference type="ARBA" id="ARBA00010631"/>
    </source>
</evidence>
<keyword evidence="14" id="KW-1185">Reference proteome</keyword>
<name>A0A841HSG4_9GAMM</name>
<protein>
    <recommendedName>
        <fullName evidence="4">methanethiol S-methyltransferase</fullName>
        <ecNumber evidence="4">2.1.1.334</ecNumber>
    </recommendedName>
</protein>
<comment type="caution">
    <text evidence="13">The sequence shown here is derived from an EMBL/GenBank/DDBJ whole genome shotgun (WGS) entry which is preliminary data.</text>
</comment>
<evidence type="ECO:0000256" key="9">
    <source>
        <dbReference type="ARBA" id="ARBA00022989"/>
    </source>
</evidence>
<keyword evidence="10 12" id="KW-0472">Membrane</keyword>
<dbReference type="AlphaFoldDB" id="A0A841HSG4"/>
<dbReference type="Gene3D" id="1.20.120.1630">
    <property type="match status" value="1"/>
</dbReference>
<dbReference type="InterPro" id="IPR033580">
    <property type="entry name" value="Nurim-like"/>
</dbReference>
<evidence type="ECO:0000256" key="1">
    <source>
        <dbReference type="ARBA" id="ARBA00002096"/>
    </source>
</evidence>
<evidence type="ECO:0000256" key="10">
    <source>
        <dbReference type="ARBA" id="ARBA00023136"/>
    </source>
</evidence>
<evidence type="ECO:0000256" key="4">
    <source>
        <dbReference type="ARBA" id="ARBA00012149"/>
    </source>
</evidence>
<keyword evidence="6 13" id="KW-0808">Transferase</keyword>
<evidence type="ECO:0000313" key="13">
    <source>
        <dbReference type="EMBL" id="MBB6094978.1"/>
    </source>
</evidence>
<evidence type="ECO:0000256" key="6">
    <source>
        <dbReference type="ARBA" id="ARBA00022679"/>
    </source>
</evidence>
<dbReference type="RefSeq" id="WP_184334357.1">
    <property type="nucleotide sequence ID" value="NZ_JACHHZ010000004.1"/>
</dbReference>
<keyword evidence="5 13" id="KW-0489">Methyltransferase</keyword>
<dbReference type="EMBL" id="JACHHZ010000004">
    <property type="protein sequence ID" value="MBB6094978.1"/>
    <property type="molecule type" value="Genomic_DNA"/>
</dbReference>
<sequence>MSRIGIFLYGVLCYAVFLGVFVYAIGFIGGFATPTLLDGAPTRPLGQALAINLGLLAAFALQHSIMARPAFKHWWTRIVPEAAERSTYVLASSLALIALFIFWEPIGGVLWSVPEGSGRTAIIGLYAFGWLLLLYTTFLIDHFDLFGLAQVWRHFTGRSYRPPQFRTPSLYRVVRHPLYIGWLIIFWAAPTMTVAHLVFAVMTTAYILIAIRFEERDLVDAFGNDYVAYRRSTPMLMPRLWSARRTTTPSRGAQR</sequence>
<keyword evidence="7" id="KW-0949">S-adenosyl-L-methionine</keyword>
<evidence type="ECO:0000256" key="11">
    <source>
        <dbReference type="ARBA" id="ARBA00048134"/>
    </source>
</evidence>
<dbReference type="Pfam" id="PF04191">
    <property type="entry name" value="PEMT"/>
    <property type="match status" value="1"/>
</dbReference>
<keyword evidence="8 12" id="KW-0812">Transmembrane</keyword>